<dbReference type="GO" id="GO:0005737">
    <property type="term" value="C:cytoplasm"/>
    <property type="evidence" value="ECO:0007669"/>
    <property type="project" value="TreeGrafter"/>
</dbReference>
<dbReference type="Gene3D" id="3.30.40.10">
    <property type="entry name" value="Zinc/RING finger domain, C3HC4 (zinc finger)"/>
    <property type="match status" value="1"/>
</dbReference>
<dbReference type="InterPro" id="IPR039301">
    <property type="entry name" value="Sip5/DA2"/>
</dbReference>
<dbReference type="Proteomes" id="UP001157974">
    <property type="component" value="Unassembled WGS sequence"/>
</dbReference>
<name>A0AAV8UK51_9RHOD</name>
<feature type="domain" description="RING-type" evidence="2">
    <location>
        <begin position="68"/>
        <end position="110"/>
    </location>
</feature>
<reference evidence="3 4" key="1">
    <citation type="journal article" date="2023" name="Nat. Commun.">
        <title>Origin of minicircular mitochondrial genomes in red algae.</title>
        <authorList>
            <person name="Lee Y."/>
            <person name="Cho C.H."/>
            <person name="Lee Y.M."/>
            <person name="Park S.I."/>
            <person name="Yang J.H."/>
            <person name="West J.A."/>
            <person name="Bhattacharya D."/>
            <person name="Yoon H.S."/>
        </authorList>
    </citation>
    <scope>NUCLEOTIDE SEQUENCE [LARGE SCALE GENOMIC DNA]</scope>
    <source>
        <strain evidence="3 4">CCMP1338</strain>
        <tissue evidence="3">Whole cell</tissue>
    </source>
</reference>
<sequence>MGACMSVSTQDDFTVRFPSPDRVGGYGVSGARNESWSDEMVALMVKRGWLAPRNLGKDDQSEQCSEECPICMQFFSELNQIVCCDKKLCTECLVQIGTRDNIKRACPFCKHVSPRVRYDSNSPQDLCVETLTIDKKPEVDLHRSSIESEQLHARTRRRVVSARGRSYSSYAADRMALSFDDFAPSMYDNDIVEDLLLTEAIRRSLLDIADCTPANFEN</sequence>
<dbReference type="GO" id="GO:0008270">
    <property type="term" value="F:zinc ion binding"/>
    <property type="evidence" value="ECO:0007669"/>
    <property type="project" value="UniProtKB-KW"/>
</dbReference>
<keyword evidence="4" id="KW-1185">Reference proteome</keyword>
<evidence type="ECO:0000259" key="2">
    <source>
        <dbReference type="PROSITE" id="PS50089"/>
    </source>
</evidence>
<dbReference type="AlphaFoldDB" id="A0AAV8UK51"/>
<dbReference type="SUPFAM" id="SSF57850">
    <property type="entry name" value="RING/U-box"/>
    <property type="match status" value="1"/>
</dbReference>
<dbReference type="PROSITE" id="PS50089">
    <property type="entry name" value="ZF_RING_2"/>
    <property type="match status" value="1"/>
</dbReference>
<comment type="caution">
    <text evidence="3">The sequence shown here is derived from an EMBL/GenBank/DDBJ whole genome shotgun (WGS) entry which is preliminary data.</text>
</comment>
<keyword evidence="1" id="KW-0862">Zinc</keyword>
<evidence type="ECO:0000256" key="1">
    <source>
        <dbReference type="PROSITE-ProRule" id="PRU00175"/>
    </source>
</evidence>
<dbReference type="InterPro" id="IPR013083">
    <property type="entry name" value="Znf_RING/FYVE/PHD"/>
</dbReference>
<dbReference type="InterPro" id="IPR001841">
    <property type="entry name" value="Znf_RING"/>
</dbReference>
<organism evidence="3 4">
    <name type="scientific">Rhodosorus marinus</name>
    <dbReference type="NCBI Taxonomy" id="101924"/>
    <lineage>
        <taxon>Eukaryota</taxon>
        <taxon>Rhodophyta</taxon>
        <taxon>Stylonematophyceae</taxon>
        <taxon>Stylonematales</taxon>
        <taxon>Stylonemataceae</taxon>
        <taxon>Rhodosorus</taxon>
    </lineage>
</organism>
<keyword evidence="1" id="KW-0863">Zinc-finger</keyword>
<dbReference type="PANTHER" id="PTHR31315">
    <property type="entry name" value="PROTEIN SIP5"/>
    <property type="match status" value="1"/>
</dbReference>
<keyword evidence="1" id="KW-0479">Metal-binding</keyword>
<evidence type="ECO:0000313" key="4">
    <source>
        <dbReference type="Proteomes" id="UP001157974"/>
    </source>
</evidence>
<gene>
    <name evidence="3" type="ORF">NDN08_006799</name>
</gene>
<dbReference type="PANTHER" id="PTHR31315:SF1">
    <property type="entry name" value="PROTEIN SIP5"/>
    <property type="match status" value="1"/>
</dbReference>
<accession>A0AAV8UK51</accession>
<evidence type="ECO:0000313" key="3">
    <source>
        <dbReference type="EMBL" id="KAJ8902394.1"/>
    </source>
</evidence>
<dbReference type="EMBL" id="JAMWBK010000009">
    <property type="protein sequence ID" value="KAJ8902394.1"/>
    <property type="molecule type" value="Genomic_DNA"/>
</dbReference>
<proteinExistence type="predicted"/>
<protein>
    <recommendedName>
        <fullName evidence="2">RING-type domain-containing protein</fullName>
    </recommendedName>
</protein>